<dbReference type="PROSITE" id="PS00018">
    <property type="entry name" value="EF_HAND_1"/>
    <property type="match status" value="1"/>
</dbReference>
<comment type="caution">
    <text evidence="5">The sequence shown here is derived from an EMBL/GenBank/DDBJ whole genome shotgun (WGS) entry which is preliminary data.</text>
</comment>
<feature type="domain" description="Reverse transcriptase Ty1/copia-type" evidence="3">
    <location>
        <begin position="329"/>
        <end position="414"/>
    </location>
</feature>
<dbReference type="Pfam" id="PF25597">
    <property type="entry name" value="SH3_retrovirus"/>
    <property type="match status" value="1"/>
</dbReference>
<proteinExistence type="predicted"/>
<evidence type="ECO:0000313" key="5">
    <source>
        <dbReference type="EMBL" id="KAA0032911.1"/>
    </source>
</evidence>
<dbReference type="PANTHER" id="PTHR11439:SF483">
    <property type="entry name" value="PEPTIDE SYNTHASE GLIP-LIKE, PUTATIVE (AFU_ORTHOLOGUE AFUA_3G12920)-RELATED"/>
    <property type="match status" value="1"/>
</dbReference>
<accession>A0A5A7STQ8</accession>
<dbReference type="InterPro" id="IPR057670">
    <property type="entry name" value="SH3_retrovirus"/>
</dbReference>
<feature type="coiled-coil region" evidence="1">
    <location>
        <begin position="51"/>
        <end position="78"/>
    </location>
</feature>
<feature type="compositionally biased region" description="Polar residues" evidence="2">
    <location>
        <begin position="224"/>
        <end position="234"/>
    </location>
</feature>
<name>A0A5A7STQ8_CUCMM</name>
<dbReference type="Pfam" id="PF07727">
    <property type="entry name" value="RVT_2"/>
    <property type="match status" value="1"/>
</dbReference>
<dbReference type="AlphaFoldDB" id="A0A5A7STQ8"/>
<feature type="region of interest" description="Disordered" evidence="2">
    <location>
        <begin position="216"/>
        <end position="254"/>
    </location>
</feature>
<evidence type="ECO:0000256" key="1">
    <source>
        <dbReference type="SAM" id="Coils"/>
    </source>
</evidence>
<dbReference type="InterPro" id="IPR018247">
    <property type="entry name" value="EF_Hand_1_Ca_BS"/>
</dbReference>
<evidence type="ECO:0000259" key="3">
    <source>
        <dbReference type="Pfam" id="PF07727"/>
    </source>
</evidence>
<evidence type="ECO:0000256" key="2">
    <source>
        <dbReference type="SAM" id="MobiDB-lite"/>
    </source>
</evidence>
<feature type="domain" description="Retroviral polymerase SH3-like" evidence="4">
    <location>
        <begin position="157"/>
        <end position="210"/>
    </location>
</feature>
<evidence type="ECO:0000259" key="4">
    <source>
        <dbReference type="Pfam" id="PF25597"/>
    </source>
</evidence>
<dbReference type="InterPro" id="IPR013103">
    <property type="entry name" value="RVT_2"/>
</dbReference>
<dbReference type="PANTHER" id="PTHR11439">
    <property type="entry name" value="GAG-POL-RELATED RETROTRANSPOSON"/>
    <property type="match status" value="1"/>
</dbReference>
<dbReference type="EMBL" id="SSTE01021131">
    <property type="protein sequence ID" value="KAA0032911.1"/>
    <property type="molecule type" value="Genomic_DNA"/>
</dbReference>
<sequence length="795" mass="88912">MNAFTTCFTKIDPGDDSGCSDEDNDKDLTFEELKMLRKEDTEARAIQNERIQDLMEENERLMLVISSLQLKLKEVQNDYDQTIKYVKMLNSETENLDSILKSRQNSSSKYGLGFDASVNSLKSTYEIKFVPALVKAETETTLTTTVVGHPVKSPRRICYHYADREYHRKWDVKSEQGIFLGYSQNSRAYRVFNNRSGTVMETINVVVNDFESTAKRTYDENDKTPNMSVDSSTLPAEVPKADAQNHPSSSIIGDPSAGIITKKKEKVDYLKMITDLCYTSAIEPLSVDVALKDDYWLNTMQEELLQFRPNNVWTLVPKPEGATIIIEWVDFDETFVPVARLEAICLLLGISCIQRFKLYQMNVKSAFLNDYLNEEVYAAQPKGFIDSEYPQHVYKLNKALYRLKQALRACQPDIAYVVGICARYQADPRTSHLEAVKRIIKYAHGTSDFGILYFYDMTSILVGYCDADWAEVSNRLSKSVPETVDSPNHAPLGTYAPNVPETLLFDMDLDDLDDVPSARLLKKTTIPEHTSNVQPGPSMHSPLSESLPSESNVAHASVPCDVSAEPEVRTDVRNKEDELDPPNPNIHSEEVPAAADNNPTVPHASPEIPIASQPAKRKSQQNRCNITTKTNRKKIPPNIPSVPIDGISFHHEENVQRWKFLVQRRLADELIREFIVNLPDEFNDPSSPDYQTVHIRGFKFVISPTVINGFLENVVVLDCSSSSPSTEVLASVLSGGTLSLWPVNGIPAVALSVKYAILHKIGGVAAGCRLDGAVAVGCYECVADVGLVELLLFNF</sequence>
<reference evidence="5 6" key="1">
    <citation type="submission" date="2019-08" db="EMBL/GenBank/DDBJ databases">
        <title>Draft genome sequences of two oriental melons (Cucumis melo L. var makuwa).</title>
        <authorList>
            <person name="Kwon S.-Y."/>
        </authorList>
    </citation>
    <scope>NUCLEOTIDE SEQUENCE [LARGE SCALE GENOMIC DNA]</scope>
    <source>
        <strain evidence="6">cv. SW 3</strain>
        <tissue evidence="5">Leaf</tissue>
    </source>
</reference>
<dbReference type="Proteomes" id="UP000321393">
    <property type="component" value="Unassembled WGS sequence"/>
</dbReference>
<feature type="region of interest" description="Disordered" evidence="2">
    <location>
        <begin position="522"/>
        <end position="591"/>
    </location>
</feature>
<protein>
    <submittedName>
        <fullName evidence="5">Gag-pol polyprotein</fullName>
    </submittedName>
</protein>
<gene>
    <name evidence="5" type="ORF">E6C27_scaffold81G001570</name>
</gene>
<feature type="compositionally biased region" description="Low complexity" evidence="2">
    <location>
        <begin position="541"/>
        <end position="551"/>
    </location>
</feature>
<keyword evidence="1" id="KW-0175">Coiled coil</keyword>
<feature type="compositionally biased region" description="Basic and acidic residues" evidence="2">
    <location>
        <begin position="566"/>
        <end position="576"/>
    </location>
</feature>
<dbReference type="OrthoDB" id="8048545at2759"/>
<evidence type="ECO:0000313" key="6">
    <source>
        <dbReference type="Proteomes" id="UP000321393"/>
    </source>
</evidence>
<organism evidence="5 6">
    <name type="scientific">Cucumis melo var. makuwa</name>
    <name type="common">Oriental melon</name>
    <dbReference type="NCBI Taxonomy" id="1194695"/>
    <lineage>
        <taxon>Eukaryota</taxon>
        <taxon>Viridiplantae</taxon>
        <taxon>Streptophyta</taxon>
        <taxon>Embryophyta</taxon>
        <taxon>Tracheophyta</taxon>
        <taxon>Spermatophyta</taxon>
        <taxon>Magnoliopsida</taxon>
        <taxon>eudicotyledons</taxon>
        <taxon>Gunneridae</taxon>
        <taxon>Pentapetalae</taxon>
        <taxon>rosids</taxon>
        <taxon>fabids</taxon>
        <taxon>Cucurbitales</taxon>
        <taxon>Cucurbitaceae</taxon>
        <taxon>Benincaseae</taxon>
        <taxon>Cucumis</taxon>
    </lineage>
</organism>